<protein>
    <recommendedName>
        <fullName evidence="3">Ribbon-helix-helix protein, copG family</fullName>
    </recommendedName>
</protein>
<organism evidence="1 2">
    <name type="scientific">Lentzea atacamensis</name>
    <dbReference type="NCBI Taxonomy" id="531938"/>
    <lineage>
        <taxon>Bacteria</taxon>
        <taxon>Bacillati</taxon>
        <taxon>Actinomycetota</taxon>
        <taxon>Actinomycetes</taxon>
        <taxon>Pseudonocardiales</taxon>
        <taxon>Pseudonocardiaceae</taxon>
        <taxon>Lentzea</taxon>
    </lineage>
</organism>
<dbReference type="Proteomes" id="UP000246005">
    <property type="component" value="Unassembled WGS sequence"/>
</dbReference>
<dbReference type="AlphaFoldDB" id="A0A316HZF7"/>
<dbReference type="RefSeq" id="WP_109637231.1">
    <property type="nucleotide sequence ID" value="NZ_QGHB01000005.1"/>
</dbReference>
<gene>
    <name evidence="1" type="ORF">C8D88_105126</name>
</gene>
<dbReference type="EMBL" id="QGHB01000005">
    <property type="protein sequence ID" value="PWK86086.1"/>
    <property type="molecule type" value="Genomic_DNA"/>
</dbReference>
<evidence type="ECO:0000313" key="1">
    <source>
        <dbReference type="EMBL" id="PWK86086.1"/>
    </source>
</evidence>
<proteinExistence type="predicted"/>
<reference evidence="1 2" key="1">
    <citation type="submission" date="2018-05" db="EMBL/GenBank/DDBJ databases">
        <title>Genomic Encyclopedia of Type Strains, Phase IV (KMG-IV): sequencing the most valuable type-strain genomes for metagenomic binning, comparative biology and taxonomic classification.</title>
        <authorList>
            <person name="Goeker M."/>
        </authorList>
    </citation>
    <scope>NUCLEOTIDE SEQUENCE [LARGE SCALE GENOMIC DNA]</scope>
    <source>
        <strain evidence="1 2">DSM 45480</strain>
    </source>
</reference>
<accession>A0A316HZF7</accession>
<comment type="caution">
    <text evidence="1">The sequence shown here is derived from an EMBL/GenBank/DDBJ whole genome shotgun (WGS) entry which is preliminary data.</text>
</comment>
<sequence>MGAAKETQQDKPAVVERVNVALIADSAAALGKLQARTGMKKVDIVNRAVQLYEFLEAEMREGKELVVRDPDGIDRLVKIF</sequence>
<evidence type="ECO:0000313" key="2">
    <source>
        <dbReference type="Proteomes" id="UP000246005"/>
    </source>
</evidence>
<name>A0A316HZF7_9PSEU</name>
<evidence type="ECO:0008006" key="3">
    <source>
        <dbReference type="Google" id="ProtNLM"/>
    </source>
</evidence>